<evidence type="ECO:0000313" key="4">
    <source>
        <dbReference type="Proteomes" id="UP000046395"/>
    </source>
</evidence>
<dbReference type="Pfam" id="PF00098">
    <property type="entry name" value="zf-CCHC"/>
    <property type="match status" value="1"/>
</dbReference>
<dbReference type="InterPro" id="IPR036875">
    <property type="entry name" value="Znf_CCHC_sf"/>
</dbReference>
<sequence length="275" mass="29836">MPRQTTSYRGLESVQGERLLTDAQLIPVFDGSGSVPVAEWLEKVDLVCRLRGIEDPATIMPVRLAGSAFVTYMQLPVEDRTKAERIKEALTTAFAVDAHVAYEQFISRKLRPGEQPDLFLAELRRLAATLDGVSEKFMACAFVAGLPAGVRQLLRAGCRIEEMSVNQILVRARAVMVDDAPLVNYGEACLGMVETRVTPRPVSSGRRCFSCGGVGHFAKDCPTPRQNHGGGRMEAGWGSRNRSRGRRPCGAGATGPIHQGNGRGEEALAPAYSPR</sequence>
<evidence type="ECO:0000259" key="3">
    <source>
        <dbReference type="PROSITE" id="PS50158"/>
    </source>
</evidence>
<keyword evidence="4" id="KW-1185">Reference proteome</keyword>
<dbReference type="InterPro" id="IPR001878">
    <property type="entry name" value="Znf_CCHC"/>
</dbReference>
<dbReference type="WBParaSite" id="TMUE_2000006611.1">
    <property type="protein sequence ID" value="TMUE_2000006611.1"/>
    <property type="gene ID" value="WBGene00299656"/>
</dbReference>
<feature type="region of interest" description="Disordered" evidence="2">
    <location>
        <begin position="222"/>
        <end position="275"/>
    </location>
</feature>
<dbReference type="SUPFAM" id="SSF57756">
    <property type="entry name" value="Retrovirus zinc finger-like domains"/>
    <property type="match status" value="1"/>
</dbReference>
<dbReference type="SMART" id="SM00343">
    <property type="entry name" value="ZnF_C2HC"/>
    <property type="match status" value="1"/>
</dbReference>
<evidence type="ECO:0000256" key="2">
    <source>
        <dbReference type="SAM" id="MobiDB-lite"/>
    </source>
</evidence>
<dbReference type="GO" id="GO:0003676">
    <property type="term" value="F:nucleic acid binding"/>
    <property type="evidence" value="ECO:0007669"/>
    <property type="project" value="InterPro"/>
</dbReference>
<reference evidence="5" key="1">
    <citation type="submission" date="2019-12" db="UniProtKB">
        <authorList>
            <consortium name="WormBaseParasite"/>
        </authorList>
    </citation>
    <scope>IDENTIFICATION</scope>
</reference>
<name>A0A5S6QGT4_TRIMR</name>
<protein>
    <submittedName>
        <fullName evidence="5">CCHC-type domain-containing protein</fullName>
    </submittedName>
</protein>
<feature type="domain" description="CCHC-type" evidence="3">
    <location>
        <begin position="206"/>
        <end position="222"/>
    </location>
</feature>
<organism evidence="4 5">
    <name type="scientific">Trichuris muris</name>
    <name type="common">Mouse whipworm</name>
    <dbReference type="NCBI Taxonomy" id="70415"/>
    <lineage>
        <taxon>Eukaryota</taxon>
        <taxon>Metazoa</taxon>
        <taxon>Ecdysozoa</taxon>
        <taxon>Nematoda</taxon>
        <taxon>Enoplea</taxon>
        <taxon>Dorylaimia</taxon>
        <taxon>Trichinellida</taxon>
        <taxon>Trichuridae</taxon>
        <taxon>Trichuris</taxon>
    </lineage>
</organism>
<keyword evidence="1" id="KW-0862">Zinc</keyword>
<dbReference type="AlphaFoldDB" id="A0A5S6QGT4"/>
<dbReference type="PROSITE" id="PS50158">
    <property type="entry name" value="ZF_CCHC"/>
    <property type="match status" value="1"/>
</dbReference>
<dbReference type="Proteomes" id="UP000046395">
    <property type="component" value="Unassembled WGS sequence"/>
</dbReference>
<accession>A0A5S6QGT4</accession>
<keyword evidence="1" id="KW-0479">Metal-binding</keyword>
<evidence type="ECO:0000256" key="1">
    <source>
        <dbReference type="PROSITE-ProRule" id="PRU00047"/>
    </source>
</evidence>
<proteinExistence type="predicted"/>
<dbReference type="Gene3D" id="4.10.60.10">
    <property type="entry name" value="Zinc finger, CCHC-type"/>
    <property type="match status" value="1"/>
</dbReference>
<keyword evidence="1" id="KW-0863">Zinc-finger</keyword>
<dbReference type="GO" id="GO:0008270">
    <property type="term" value="F:zinc ion binding"/>
    <property type="evidence" value="ECO:0007669"/>
    <property type="project" value="UniProtKB-KW"/>
</dbReference>
<dbReference type="GO" id="GO:0019899">
    <property type="term" value="F:enzyme binding"/>
    <property type="evidence" value="ECO:0007669"/>
    <property type="project" value="UniProtKB-ARBA"/>
</dbReference>
<evidence type="ECO:0000313" key="5">
    <source>
        <dbReference type="WBParaSite" id="TMUE_2000006611.1"/>
    </source>
</evidence>